<proteinExistence type="predicted"/>
<reference evidence="2" key="3">
    <citation type="submission" date="2016-07" db="EMBL/GenBank/DDBJ databases">
        <title>Evolution of pathogenesis and genome organization in the Tremellales.</title>
        <authorList>
            <person name="Cuomo C."/>
            <person name="Litvintseva A."/>
            <person name="Heitman J."/>
            <person name="Chen Y."/>
            <person name="Sun S."/>
            <person name="Springer D."/>
            <person name="Dromer F."/>
            <person name="Young S."/>
            <person name="Zeng Q."/>
            <person name="Chapman S."/>
            <person name="Gujja S."/>
            <person name="Saif S."/>
            <person name="Birren B."/>
        </authorList>
    </citation>
    <scope>NUCLEOTIDE SEQUENCE</scope>
    <source>
        <strain evidence="2">CBS 10737</strain>
    </source>
</reference>
<protein>
    <submittedName>
        <fullName evidence="2">Uncharacterized protein</fullName>
    </submittedName>
</protein>
<evidence type="ECO:0000256" key="1">
    <source>
        <dbReference type="SAM" id="Phobius"/>
    </source>
</evidence>
<organism evidence="2">
    <name type="scientific">Kwoniella pini CBS 10737</name>
    <dbReference type="NCBI Taxonomy" id="1296096"/>
    <lineage>
        <taxon>Eukaryota</taxon>
        <taxon>Fungi</taxon>
        <taxon>Dikarya</taxon>
        <taxon>Basidiomycota</taxon>
        <taxon>Agaricomycotina</taxon>
        <taxon>Tremellomycetes</taxon>
        <taxon>Tremellales</taxon>
        <taxon>Cryptococcaceae</taxon>
        <taxon>Kwoniella</taxon>
    </lineage>
</organism>
<dbReference type="KEGG" id="kpin:30174974"/>
<dbReference type="RefSeq" id="XP_019008918.1">
    <property type="nucleotide sequence ID" value="XM_019158305.1"/>
</dbReference>
<dbReference type="EMBL" id="CP144520">
    <property type="protein sequence ID" value="WWC67516.1"/>
    <property type="molecule type" value="Genomic_DNA"/>
</dbReference>
<evidence type="ECO:0000313" key="2">
    <source>
        <dbReference type="EMBL" id="OCF47699.1"/>
    </source>
</evidence>
<keyword evidence="1" id="KW-0472">Membrane</keyword>
<dbReference type="GeneID" id="30174974"/>
<dbReference type="Pfam" id="PF13430">
    <property type="entry name" value="DUF4112"/>
    <property type="match status" value="1"/>
</dbReference>
<reference evidence="3" key="2">
    <citation type="submission" date="2013-07" db="EMBL/GenBank/DDBJ databases">
        <authorList>
            <consortium name="The Broad Institute Genome Sequencing Platform"/>
            <person name="Cuomo C."/>
            <person name="Litvintseva A."/>
            <person name="Chen Y."/>
            <person name="Heitman J."/>
            <person name="Sun S."/>
            <person name="Springer D."/>
            <person name="Dromer F."/>
            <person name="Young S.K."/>
            <person name="Zeng Q."/>
            <person name="Gargeya S."/>
            <person name="Fitzgerald M."/>
            <person name="Abouelleil A."/>
            <person name="Alvarado L."/>
            <person name="Berlin A.M."/>
            <person name="Chapman S.B."/>
            <person name="Dewar J."/>
            <person name="Goldberg J."/>
            <person name="Griggs A."/>
            <person name="Gujja S."/>
            <person name="Hansen M."/>
            <person name="Howarth C."/>
            <person name="Imamovic A."/>
            <person name="Larimer J."/>
            <person name="McCowan C."/>
            <person name="Murphy C."/>
            <person name="Pearson M."/>
            <person name="Priest M."/>
            <person name="Roberts A."/>
            <person name="Saif S."/>
            <person name="Shea T."/>
            <person name="Sykes S."/>
            <person name="Wortman J."/>
            <person name="Nusbaum C."/>
            <person name="Birren B."/>
        </authorList>
    </citation>
    <scope>NUCLEOTIDE SEQUENCE</scope>
    <source>
        <strain evidence="3">CBS 10737</strain>
    </source>
</reference>
<reference evidence="2" key="1">
    <citation type="submission" date="2013-07" db="EMBL/GenBank/DDBJ databases">
        <title>The Genome Sequence of Cryptococcus pinus CBS10737.</title>
        <authorList>
            <consortium name="The Broad Institute Genome Sequencing Platform"/>
            <person name="Cuomo C."/>
            <person name="Litvintseva A."/>
            <person name="Chen Y."/>
            <person name="Heitman J."/>
            <person name="Sun S."/>
            <person name="Springer D."/>
            <person name="Dromer F."/>
            <person name="Young S.K."/>
            <person name="Zeng Q."/>
            <person name="Gargeya S."/>
            <person name="Fitzgerald M."/>
            <person name="Abouelleil A."/>
            <person name="Alvarado L."/>
            <person name="Berlin A.M."/>
            <person name="Chapman S.B."/>
            <person name="Dewar J."/>
            <person name="Goldberg J."/>
            <person name="Griggs A."/>
            <person name="Gujja S."/>
            <person name="Hansen M."/>
            <person name="Howarth C."/>
            <person name="Imamovic A."/>
            <person name="Larimer J."/>
            <person name="McCowan C."/>
            <person name="Murphy C."/>
            <person name="Pearson M."/>
            <person name="Priest M."/>
            <person name="Roberts A."/>
            <person name="Saif S."/>
            <person name="Shea T."/>
            <person name="Sykes S."/>
            <person name="Wortman J."/>
            <person name="Nusbaum C."/>
            <person name="Birren B."/>
        </authorList>
    </citation>
    <scope>NUCLEOTIDE SEQUENCE [LARGE SCALE GENOMIC DNA]</scope>
    <source>
        <strain evidence="2">CBS 10737</strain>
    </source>
</reference>
<feature type="transmembrane region" description="Helical" evidence="1">
    <location>
        <begin position="160"/>
        <end position="181"/>
    </location>
</feature>
<name>A0A1B9HWR2_9TREE</name>
<dbReference type="AlphaFoldDB" id="A0A1B9HWR2"/>
<dbReference type="EMBL" id="KV700116">
    <property type="protein sequence ID" value="OCF47699.1"/>
    <property type="molecule type" value="Genomic_DNA"/>
</dbReference>
<keyword evidence="1" id="KW-0812">Transmembrane</keyword>
<accession>A0A1B9HWR2</accession>
<evidence type="ECO:0000313" key="4">
    <source>
        <dbReference type="Proteomes" id="UP000094020"/>
    </source>
</evidence>
<dbReference type="Proteomes" id="UP000094020">
    <property type="component" value="Chromosome 2"/>
</dbReference>
<dbReference type="InterPro" id="IPR025187">
    <property type="entry name" value="DUF4112"/>
</dbReference>
<reference evidence="3" key="4">
    <citation type="submission" date="2024-02" db="EMBL/GenBank/DDBJ databases">
        <title>Comparative genomics of Cryptococcus and Kwoniella reveals pathogenesis evolution and contrasting modes of karyotype evolution via chromosome fusion or intercentromeric recombination.</title>
        <authorList>
            <person name="Coelho M.A."/>
            <person name="David-Palma M."/>
            <person name="Shea T."/>
            <person name="Bowers K."/>
            <person name="McGinley-Smith S."/>
            <person name="Mohammad A.W."/>
            <person name="Gnirke A."/>
            <person name="Yurkov A.M."/>
            <person name="Nowrousian M."/>
            <person name="Sun S."/>
            <person name="Cuomo C.A."/>
            <person name="Heitman J."/>
        </authorList>
    </citation>
    <scope>NUCLEOTIDE SEQUENCE</scope>
    <source>
        <strain evidence="3">CBS 10737</strain>
    </source>
</reference>
<gene>
    <name evidence="2" type="ORF">I206_06605</name>
    <name evidence="3" type="ORF">I206_101424</name>
</gene>
<dbReference type="OrthoDB" id="2564466at2759"/>
<keyword evidence="1" id="KW-1133">Transmembrane helix</keyword>
<sequence>MTTIKAGLYIIDHIVDGKLINLKSKDNKRKYVIPTNSEDLINNNNNYNNNQKLKLKNNKDECKNINYLVKIARIAFKNGDSRPFFKTFCLLYEYNKSKNGFSGCFSTNDLNHLNINYNKKEFNQLVSSDKSSMKYIKIYAYLMESLIPIPTARFRLGGSILFNAIPILGSLISTISNLFIYSLTAFRISVPKWLLFIEILFPLFWGSFFALIIPELGALAASRISPSRRAASKFKYWLKLRLILSLDNTNMSKSLNTIFPKIKEDGDMEYHWECNPNLEKEIFGKDLNLKETMRKIRTRQKEVV</sequence>
<feature type="transmembrane region" description="Helical" evidence="1">
    <location>
        <begin position="193"/>
        <end position="213"/>
    </location>
</feature>
<keyword evidence="4" id="KW-1185">Reference proteome</keyword>
<evidence type="ECO:0000313" key="3">
    <source>
        <dbReference type="EMBL" id="WWC67516.1"/>
    </source>
</evidence>